<feature type="domain" description="UspA" evidence="2">
    <location>
        <begin position="16"/>
        <end position="165"/>
    </location>
</feature>
<feature type="non-terminal residue" evidence="3">
    <location>
        <position position="202"/>
    </location>
</feature>
<dbReference type="InterPro" id="IPR014729">
    <property type="entry name" value="Rossmann-like_a/b/a_fold"/>
</dbReference>
<sequence length="202" mass="22613">MPVTIPEKPLELHLRRRILLAYDNSDYCKEVFQYALDNILVPNKDHVSLVTVVDEEQSMWLLAHTSRAQNAENRKTNRRLSFTEHSDASDTLKPLAEELASKGITSNFYILKGDAKVQLVKLAENSHADLVIVGTRGLGLLKRNLLGSVSEHVVRHCECSVLVVKQKHEKTQSRPSSPSGSGFSNSARRSLQVPISLFRTLT</sequence>
<dbReference type="InterPro" id="IPR006015">
    <property type="entry name" value="Universal_stress_UspA"/>
</dbReference>
<evidence type="ECO:0000313" key="3">
    <source>
        <dbReference type="EMBL" id="CAG8642809.1"/>
    </source>
</evidence>
<proteinExistence type="predicted"/>
<dbReference type="Proteomes" id="UP000789342">
    <property type="component" value="Unassembled WGS sequence"/>
</dbReference>
<dbReference type="PANTHER" id="PTHR31964:SF113">
    <property type="entry name" value="USPA DOMAIN-CONTAINING PROTEIN"/>
    <property type="match status" value="1"/>
</dbReference>
<protein>
    <submittedName>
        <fullName evidence="3">11524_t:CDS:1</fullName>
    </submittedName>
</protein>
<evidence type="ECO:0000313" key="4">
    <source>
        <dbReference type="Proteomes" id="UP000789342"/>
    </source>
</evidence>
<organism evidence="3 4">
    <name type="scientific">Acaulospora morrowiae</name>
    <dbReference type="NCBI Taxonomy" id="94023"/>
    <lineage>
        <taxon>Eukaryota</taxon>
        <taxon>Fungi</taxon>
        <taxon>Fungi incertae sedis</taxon>
        <taxon>Mucoromycota</taxon>
        <taxon>Glomeromycotina</taxon>
        <taxon>Glomeromycetes</taxon>
        <taxon>Diversisporales</taxon>
        <taxon>Acaulosporaceae</taxon>
        <taxon>Acaulospora</taxon>
    </lineage>
</organism>
<feature type="compositionally biased region" description="Low complexity" evidence="1">
    <location>
        <begin position="173"/>
        <end position="186"/>
    </location>
</feature>
<dbReference type="CDD" id="cd23659">
    <property type="entry name" value="USP_At3g01520-like"/>
    <property type="match status" value="1"/>
</dbReference>
<evidence type="ECO:0000256" key="1">
    <source>
        <dbReference type="SAM" id="MobiDB-lite"/>
    </source>
</evidence>
<dbReference type="SUPFAM" id="SSF52402">
    <property type="entry name" value="Adenine nucleotide alpha hydrolases-like"/>
    <property type="match status" value="1"/>
</dbReference>
<gene>
    <name evidence="3" type="ORF">AMORRO_LOCUS9596</name>
</gene>
<dbReference type="OrthoDB" id="843225at2759"/>
<comment type="caution">
    <text evidence="3">The sequence shown here is derived from an EMBL/GenBank/DDBJ whole genome shotgun (WGS) entry which is preliminary data.</text>
</comment>
<dbReference type="Gene3D" id="3.40.50.620">
    <property type="entry name" value="HUPs"/>
    <property type="match status" value="1"/>
</dbReference>
<dbReference type="PANTHER" id="PTHR31964">
    <property type="entry name" value="ADENINE NUCLEOTIDE ALPHA HYDROLASES-LIKE SUPERFAMILY PROTEIN"/>
    <property type="match status" value="1"/>
</dbReference>
<evidence type="ECO:0000259" key="2">
    <source>
        <dbReference type="Pfam" id="PF00582"/>
    </source>
</evidence>
<name>A0A9N9DKX9_9GLOM</name>
<dbReference type="PRINTS" id="PR01438">
    <property type="entry name" value="UNVRSLSTRESS"/>
</dbReference>
<dbReference type="EMBL" id="CAJVPV010009567">
    <property type="protein sequence ID" value="CAG8642809.1"/>
    <property type="molecule type" value="Genomic_DNA"/>
</dbReference>
<keyword evidence="4" id="KW-1185">Reference proteome</keyword>
<dbReference type="InterPro" id="IPR006016">
    <property type="entry name" value="UspA"/>
</dbReference>
<feature type="region of interest" description="Disordered" evidence="1">
    <location>
        <begin position="167"/>
        <end position="188"/>
    </location>
</feature>
<dbReference type="Pfam" id="PF00582">
    <property type="entry name" value="Usp"/>
    <property type="match status" value="1"/>
</dbReference>
<reference evidence="3" key="1">
    <citation type="submission" date="2021-06" db="EMBL/GenBank/DDBJ databases">
        <authorList>
            <person name="Kallberg Y."/>
            <person name="Tangrot J."/>
            <person name="Rosling A."/>
        </authorList>
    </citation>
    <scope>NUCLEOTIDE SEQUENCE</scope>
    <source>
        <strain evidence="3">CL551</strain>
    </source>
</reference>
<accession>A0A9N9DKX9</accession>
<dbReference type="AlphaFoldDB" id="A0A9N9DKX9"/>